<evidence type="ECO:0000259" key="1">
    <source>
        <dbReference type="Pfam" id="PF12969"/>
    </source>
</evidence>
<dbReference type="Gene3D" id="2.60.40.3140">
    <property type="match status" value="1"/>
</dbReference>
<dbReference type="Pfam" id="PF12969">
    <property type="entry name" value="DUF3857"/>
    <property type="match status" value="1"/>
</dbReference>
<feature type="domain" description="DUF3857" evidence="1">
    <location>
        <begin position="33"/>
        <end position="169"/>
    </location>
</feature>
<comment type="caution">
    <text evidence="2">The sequence shown here is derived from an EMBL/GenBank/DDBJ whole genome shotgun (WGS) entry which is preliminary data.</text>
</comment>
<accession>A0A644ZST2</accession>
<dbReference type="Gene3D" id="2.60.120.1130">
    <property type="match status" value="1"/>
</dbReference>
<gene>
    <name evidence="2" type="ORF">SDC9_90132</name>
</gene>
<organism evidence="2">
    <name type="scientific">bioreactor metagenome</name>
    <dbReference type="NCBI Taxonomy" id="1076179"/>
    <lineage>
        <taxon>unclassified sequences</taxon>
        <taxon>metagenomes</taxon>
        <taxon>ecological metagenomes</taxon>
    </lineage>
</organism>
<dbReference type="EMBL" id="VSSQ01010111">
    <property type="protein sequence ID" value="MPM43458.1"/>
    <property type="molecule type" value="Genomic_DNA"/>
</dbReference>
<protein>
    <recommendedName>
        <fullName evidence="1">DUF3857 domain-containing protein</fullName>
    </recommendedName>
</protein>
<sequence>MTVYSKDSSAPAVLIYEDSYVTYNYLSNQFQITTKYSAKIKILKPEGVEYANFSIPLYFDNHGRETLSGLEAISYNLENGKIVKTKTEKQFIFSENVSPNVNLTKVSIQGAKVGSVIEYKYSINSPFIYSIPSFKTQHRIPVIYGKYNADIPEYFNFQFNVKGYENLSVKEESRPNTFNVSTGQGLESIKCVNRDILILSADMPAMKDEPMVWCTEEYMSSVEFQLSGIQFPFERYEPYSRDWKSIEKTLEEHSMFGDHYKISNPLEKETKEIMAKNISNFDKICELHQLVLNNAAFNGHYSLFCNRPQAAIKNKTGNNSEINFTLMGVLNDAGYKAYPVLLRERASGRLVEFYPSIDNINYFIIAVDTPDGKTYFLDGADKFSSTNVLSSRFLTKGYIINPSKKDKWVDLSRISNSISKSDIFLNFNSGMDLVGTLKRSSSNQLSYARKSEYNQLKSKAEYIKSLESNYVIKIDSSTLTGFESYGNIVEERLHIKKETMKNDSYVYINPIILPTFTKSPFIESNRKLPVEFEYPLTHIQYITIVVPDNYTIEELPKGAKISLMDNGIVFTYLIQRRENVIMIMYNYTQNQIIFPNTDYAHLKEFFTVVANKNVEQIVLKKK</sequence>
<reference evidence="2" key="1">
    <citation type="submission" date="2019-08" db="EMBL/GenBank/DDBJ databases">
        <authorList>
            <person name="Kucharzyk K."/>
            <person name="Murdoch R.W."/>
            <person name="Higgins S."/>
            <person name="Loffler F."/>
        </authorList>
    </citation>
    <scope>NUCLEOTIDE SEQUENCE</scope>
</reference>
<evidence type="ECO:0000313" key="2">
    <source>
        <dbReference type="EMBL" id="MPM43458.1"/>
    </source>
</evidence>
<proteinExistence type="predicted"/>
<dbReference type="Gene3D" id="3.10.620.30">
    <property type="match status" value="1"/>
</dbReference>
<dbReference type="AlphaFoldDB" id="A0A644ZST2"/>
<dbReference type="InterPro" id="IPR024618">
    <property type="entry name" value="DUF3857"/>
</dbReference>
<name>A0A644ZST2_9ZZZZ</name>